<evidence type="ECO:0000259" key="2">
    <source>
        <dbReference type="PROSITE" id="PS51406"/>
    </source>
</evidence>
<dbReference type="InterPro" id="IPR036056">
    <property type="entry name" value="Fibrinogen-like_C"/>
</dbReference>
<dbReference type="InterPro" id="IPR014716">
    <property type="entry name" value="Fibrinogen_a/b/g_C_1"/>
</dbReference>
<dbReference type="CDD" id="cd00087">
    <property type="entry name" value="FReD"/>
    <property type="match status" value="1"/>
</dbReference>
<feature type="non-terminal residue" evidence="3">
    <location>
        <position position="1"/>
    </location>
</feature>
<evidence type="ECO:0000256" key="1">
    <source>
        <dbReference type="SAM" id="MobiDB-lite"/>
    </source>
</evidence>
<accession>A0ABN9VKI9</accession>
<dbReference type="PANTHER" id="PTHR19143">
    <property type="entry name" value="FIBRINOGEN/TENASCIN/ANGIOPOEITIN"/>
    <property type="match status" value="1"/>
</dbReference>
<dbReference type="EMBL" id="CAUYUJ010017304">
    <property type="protein sequence ID" value="CAK0873671.1"/>
    <property type="molecule type" value="Genomic_DNA"/>
</dbReference>
<protein>
    <recommendedName>
        <fullName evidence="2">Fibrinogen C-terminal domain-containing protein</fullName>
    </recommendedName>
</protein>
<name>A0ABN9VKI9_9DINO</name>
<gene>
    <name evidence="3" type="ORF">PCOR1329_LOCUS58797</name>
</gene>
<dbReference type="InterPro" id="IPR050373">
    <property type="entry name" value="Fibrinogen_C-term_domain"/>
</dbReference>
<dbReference type="PROSITE" id="PS51406">
    <property type="entry name" value="FIBRINOGEN_C_2"/>
    <property type="match status" value="1"/>
</dbReference>
<dbReference type="Pfam" id="PF00147">
    <property type="entry name" value="Fibrinogen_C"/>
    <property type="match status" value="1"/>
</dbReference>
<feature type="region of interest" description="Disordered" evidence="1">
    <location>
        <begin position="167"/>
        <end position="193"/>
    </location>
</feature>
<dbReference type="SUPFAM" id="SSF56496">
    <property type="entry name" value="Fibrinogen C-terminal domain-like"/>
    <property type="match status" value="1"/>
</dbReference>
<comment type="caution">
    <text evidence="3">The sequence shown here is derived from an EMBL/GenBank/DDBJ whole genome shotgun (WGS) entry which is preliminary data.</text>
</comment>
<dbReference type="SMART" id="SM00186">
    <property type="entry name" value="FBG"/>
    <property type="match status" value="1"/>
</dbReference>
<sequence length="501" mass="53738">ATSLAHAPDGQVTLDLGDGGDPIAVTLSSGRVVIQKRTSGSIDFFRGWSEYKSGFGDNDNFWLGNDNIHRLTEASSEIELRVDLVDATGQPGHATYSNFHVDSESNLYQLTVGGYSGDIGDSLAIHNGRSFTTSDQDNDLDQQGNCASKYLGAWWYNNCHRLASDFSHTQPNSQPHAKPDFAPDGIPDAVPDSLPDSIPNCLPDAVPDGFPDSLPDAACPEIPGDLDQPDYVGRALSAGNLALTAAAGCRRRRPRQLETPEAQPEQAPRPTAEDDADAVALRAEGLLSAVSAVTPGGDRYERDATIGDGVYSDHRIEDELTWEAHGIGDSAMMPLAGGDTAVLMQFDRKDLDDYVNDDLRTPATQSGHRKGAAKMQSGDTSQHECEALSHILEAMAHVDQLSVTVGQSGELMATRLRLAEDAPARARAGGAPDYRAADCCMGWSSRRKGVVIDPHLRRLAADNLRGESQDAAEASKAKEEQRLRAQTGGGIKDGRNDKERP</sequence>
<reference evidence="3" key="1">
    <citation type="submission" date="2023-10" db="EMBL/GenBank/DDBJ databases">
        <authorList>
            <person name="Chen Y."/>
            <person name="Shah S."/>
            <person name="Dougan E. K."/>
            <person name="Thang M."/>
            <person name="Chan C."/>
        </authorList>
    </citation>
    <scope>NUCLEOTIDE SEQUENCE [LARGE SCALE GENOMIC DNA]</scope>
</reference>
<evidence type="ECO:0000313" key="3">
    <source>
        <dbReference type="EMBL" id="CAK0873671.1"/>
    </source>
</evidence>
<dbReference type="Proteomes" id="UP001189429">
    <property type="component" value="Unassembled WGS sequence"/>
</dbReference>
<feature type="compositionally biased region" description="Basic and acidic residues" evidence="1">
    <location>
        <begin position="462"/>
        <end position="483"/>
    </location>
</feature>
<organism evidence="3 4">
    <name type="scientific">Prorocentrum cordatum</name>
    <dbReference type="NCBI Taxonomy" id="2364126"/>
    <lineage>
        <taxon>Eukaryota</taxon>
        <taxon>Sar</taxon>
        <taxon>Alveolata</taxon>
        <taxon>Dinophyceae</taxon>
        <taxon>Prorocentrales</taxon>
        <taxon>Prorocentraceae</taxon>
        <taxon>Prorocentrum</taxon>
    </lineage>
</organism>
<feature type="region of interest" description="Disordered" evidence="1">
    <location>
        <begin position="248"/>
        <end position="276"/>
    </location>
</feature>
<keyword evidence="4" id="KW-1185">Reference proteome</keyword>
<dbReference type="Gene3D" id="3.90.215.10">
    <property type="entry name" value="Gamma Fibrinogen, chain A, domain 1"/>
    <property type="match status" value="1"/>
</dbReference>
<dbReference type="InterPro" id="IPR002181">
    <property type="entry name" value="Fibrinogen_a/b/g_C_dom"/>
</dbReference>
<evidence type="ECO:0000313" key="4">
    <source>
        <dbReference type="Proteomes" id="UP001189429"/>
    </source>
</evidence>
<feature type="compositionally biased region" description="Basic and acidic residues" evidence="1">
    <location>
        <begin position="492"/>
        <end position="501"/>
    </location>
</feature>
<feature type="domain" description="Fibrinogen C-terminal" evidence="2">
    <location>
        <begin position="1"/>
        <end position="165"/>
    </location>
</feature>
<feature type="region of interest" description="Disordered" evidence="1">
    <location>
        <begin position="462"/>
        <end position="501"/>
    </location>
</feature>
<proteinExistence type="predicted"/>